<dbReference type="Gene3D" id="3.40.47.10">
    <property type="match status" value="1"/>
</dbReference>
<dbReference type="InterPro" id="IPR016039">
    <property type="entry name" value="Thiolase-like"/>
</dbReference>
<evidence type="ECO:0000259" key="11">
    <source>
        <dbReference type="Pfam" id="PF08545"/>
    </source>
</evidence>
<dbReference type="EMBL" id="JBIBDZ010000003">
    <property type="protein sequence ID" value="MFF5919606.1"/>
    <property type="molecule type" value="Genomic_DNA"/>
</dbReference>
<protein>
    <recommendedName>
        <fullName evidence="9">Beta-ketoacyl-[acyl-carrier-protein] synthase III</fullName>
        <shortName evidence="9">Beta-ketoacyl-ACP synthase III</shortName>
        <shortName evidence="9">KAS III</shortName>
        <ecNumber evidence="9">2.3.1.180</ecNumber>
    </recommendedName>
    <alternativeName>
        <fullName evidence="9">3-oxoacyl-[acyl-carrier-protein] synthase 3</fullName>
    </alternativeName>
    <alternativeName>
        <fullName evidence="9">3-oxoacyl-[acyl-carrier-protein] synthase III</fullName>
    </alternativeName>
</protein>
<feature type="active site" evidence="9">
    <location>
        <position position="259"/>
    </location>
</feature>
<evidence type="ECO:0000256" key="4">
    <source>
        <dbReference type="ARBA" id="ARBA00022679"/>
    </source>
</evidence>
<name>A0ABW6XQ29_9ACTN</name>
<dbReference type="PANTHER" id="PTHR34069:SF2">
    <property type="entry name" value="BETA-KETOACYL-[ACYL-CARRIER-PROTEIN] SYNTHASE III"/>
    <property type="match status" value="1"/>
</dbReference>
<gene>
    <name evidence="9" type="primary">fabH</name>
    <name evidence="12" type="ORF">ACFY8C_14790</name>
</gene>
<organism evidence="12 13">
    <name type="scientific">Streptomyces flavochromogenes</name>
    <dbReference type="NCBI Taxonomy" id="68199"/>
    <lineage>
        <taxon>Bacteria</taxon>
        <taxon>Bacillati</taxon>
        <taxon>Actinomycetota</taxon>
        <taxon>Actinomycetes</taxon>
        <taxon>Kitasatosporales</taxon>
        <taxon>Streptomycetaceae</taxon>
        <taxon>Streptomyces</taxon>
    </lineage>
</organism>
<proteinExistence type="inferred from homology"/>
<dbReference type="EC" id="2.3.1.180" evidence="9"/>
<sequence>MAMAAVLMGLGGYLPPNVVSNEDLSATLDTSDEWISSRTGIRQRHRVTDGLSTRDLAIEAGARALKSAGHPAVGAVVVATTSPDRLCPAVAPEVADRLGLGTVAAFDLTSACSGFVYGLATAAGLIATGAADTVLFIGAEAFTTLVNPADRATAPIFGDGAGAVVLRRGDAAEPGALGPFDLGSDGARADLLAIPAGGSRQRSADGGPGQDTVATEDWYLRMLGRPLYTQAVERMTGSATAALGKAGWGVGDVDWFVGHQANVRILRAVAEELGLPEERMAVNIDRVGNTLAASIPLLLNDLAADGTLRPGARVLVSAFGAGLSWGSTVLEWPDLSVESLR</sequence>
<dbReference type="GO" id="GO:0033818">
    <property type="term" value="F:beta-ketoacyl-acyl-carrier-protein synthase III activity"/>
    <property type="evidence" value="ECO:0007669"/>
    <property type="project" value="UniProtKB-EC"/>
</dbReference>
<keyword evidence="2 9" id="KW-0963">Cytoplasm</keyword>
<evidence type="ECO:0000256" key="1">
    <source>
        <dbReference type="ARBA" id="ARBA00008642"/>
    </source>
</evidence>
<reference evidence="12 13" key="1">
    <citation type="submission" date="2024-10" db="EMBL/GenBank/DDBJ databases">
        <title>The Natural Products Discovery Center: Release of the First 8490 Sequenced Strains for Exploring Actinobacteria Biosynthetic Diversity.</title>
        <authorList>
            <person name="Kalkreuter E."/>
            <person name="Kautsar S.A."/>
            <person name="Yang D."/>
            <person name="Bader C.D."/>
            <person name="Teijaro C.N."/>
            <person name="Fluegel L."/>
            <person name="Davis C.M."/>
            <person name="Simpson J.R."/>
            <person name="Lauterbach L."/>
            <person name="Steele A.D."/>
            <person name="Gui C."/>
            <person name="Meng S."/>
            <person name="Li G."/>
            <person name="Viehrig K."/>
            <person name="Ye F."/>
            <person name="Su P."/>
            <person name="Kiefer A.F."/>
            <person name="Nichols A."/>
            <person name="Cepeda A.J."/>
            <person name="Yan W."/>
            <person name="Fan B."/>
            <person name="Jiang Y."/>
            <person name="Adhikari A."/>
            <person name="Zheng C.-J."/>
            <person name="Schuster L."/>
            <person name="Cowan T.M."/>
            <person name="Smanski M.J."/>
            <person name="Chevrette M.G."/>
            <person name="De Carvalho L.P.S."/>
            <person name="Shen B."/>
        </authorList>
    </citation>
    <scope>NUCLEOTIDE SEQUENCE [LARGE SCALE GENOMIC DNA]</scope>
    <source>
        <strain evidence="12 13">NPDC012605</strain>
    </source>
</reference>
<dbReference type="Pfam" id="PF08545">
    <property type="entry name" value="ACP_syn_III"/>
    <property type="match status" value="1"/>
</dbReference>
<dbReference type="Proteomes" id="UP001602370">
    <property type="component" value="Unassembled WGS sequence"/>
</dbReference>
<feature type="domain" description="Beta-ketoacyl-[acyl-carrier-protein] synthase III N-terminal" evidence="11">
    <location>
        <begin position="106"/>
        <end position="186"/>
    </location>
</feature>
<dbReference type="SUPFAM" id="SSF53901">
    <property type="entry name" value="Thiolase-like"/>
    <property type="match status" value="1"/>
</dbReference>
<comment type="subunit">
    <text evidence="9">Homodimer.</text>
</comment>
<keyword evidence="5 9" id="KW-0276">Fatty acid metabolism</keyword>
<dbReference type="CDD" id="cd00830">
    <property type="entry name" value="KAS_III"/>
    <property type="match status" value="1"/>
</dbReference>
<keyword evidence="7 9" id="KW-0275">Fatty acid biosynthesis</keyword>
<evidence type="ECO:0000256" key="3">
    <source>
        <dbReference type="ARBA" id="ARBA00022516"/>
    </source>
</evidence>
<keyword evidence="8 9" id="KW-0012">Acyltransferase</keyword>
<comment type="pathway">
    <text evidence="9">Lipid metabolism; fatty acid biosynthesis.</text>
</comment>
<dbReference type="InterPro" id="IPR013751">
    <property type="entry name" value="ACP_syn_III_N"/>
</dbReference>
<evidence type="ECO:0000259" key="10">
    <source>
        <dbReference type="Pfam" id="PF08541"/>
    </source>
</evidence>
<evidence type="ECO:0000256" key="2">
    <source>
        <dbReference type="ARBA" id="ARBA00022490"/>
    </source>
</evidence>
<evidence type="ECO:0000256" key="8">
    <source>
        <dbReference type="ARBA" id="ARBA00023315"/>
    </source>
</evidence>
<evidence type="ECO:0000313" key="13">
    <source>
        <dbReference type="Proteomes" id="UP001602370"/>
    </source>
</evidence>
<keyword evidence="9" id="KW-0511">Multifunctional enzyme</keyword>
<dbReference type="PANTHER" id="PTHR34069">
    <property type="entry name" value="3-OXOACYL-[ACYL-CARRIER-PROTEIN] SYNTHASE 3"/>
    <property type="match status" value="1"/>
</dbReference>
<dbReference type="InterPro" id="IPR013747">
    <property type="entry name" value="ACP_syn_III_C"/>
</dbReference>
<keyword evidence="3 9" id="KW-0444">Lipid biosynthesis</keyword>
<feature type="domain" description="Beta-ketoacyl-[acyl-carrier-protein] synthase III C-terminal" evidence="10">
    <location>
        <begin position="244"/>
        <end position="332"/>
    </location>
</feature>
<evidence type="ECO:0000313" key="12">
    <source>
        <dbReference type="EMBL" id="MFF5919606.1"/>
    </source>
</evidence>
<evidence type="ECO:0000256" key="7">
    <source>
        <dbReference type="ARBA" id="ARBA00023160"/>
    </source>
</evidence>
<dbReference type="NCBIfam" id="NF006829">
    <property type="entry name" value="PRK09352.1"/>
    <property type="match status" value="1"/>
</dbReference>
<dbReference type="Pfam" id="PF08541">
    <property type="entry name" value="ACP_syn_III_C"/>
    <property type="match status" value="1"/>
</dbReference>
<dbReference type="RefSeq" id="WP_030318146.1">
    <property type="nucleotide sequence ID" value="NZ_JBIBDZ010000003.1"/>
</dbReference>
<dbReference type="InterPro" id="IPR004655">
    <property type="entry name" value="FabH"/>
</dbReference>
<comment type="domain">
    <text evidence="9">The last Arg residue of the ACP-binding site is essential for the weak association between ACP/AcpP and FabH.</text>
</comment>
<evidence type="ECO:0000256" key="9">
    <source>
        <dbReference type="HAMAP-Rule" id="MF_01815"/>
    </source>
</evidence>
<comment type="subcellular location">
    <subcellularLocation>
        <location evidence="9">Cytoplasm</location>
    </subcellularLocation>
</comment>
<keyword evidence="6 9" id="KW-0443">Lipid metabolism</keyword>
<keyword evidence="13" id="KW-1185">Reference proteome</keyword>
<feature type="active site" evidence="9">
    <location>
        <position position="289"/>
    </location>
</feature>
<dbReference type="NCBIfam" id="TIGR00747">
    <property type="entry name" value="fabH"/>
    <property type="match status" value="1"/>
</dbReference>
<comment type="catalytic activity">
    <reaction evidence="9">
        <text>malonyl-[ACP] + acetyl-CoA + H(+) = 3-oxobutanoyl-[ACP] + CO2 + CoA</text>
        <dbReference type="Rhea" id="RHEA:12080"/>
        <dbReference type="Rhea" id="RHEA-COMP:9623"/>
        <dbReference type="Rhea" id="RHEA-COMP:9625"/>
        <dbReference type="ChEBI" id="CHEBI:15378"/>
        <dbReference type="ChEBI" id="CHEBI:16526"/>
        <dbReference type="ChEBI" id="CHEBI:57287"/>
        <dbReference type="ChEBI" id="CHEBI:57288"/>
        <dbReference type="ChEBI" id="CHEBI:78449"/>
        <dbReference type="ChEBI" id="CHEBI:78450"/>
        <dbReference type="EC" id="2.3.1.180"/>
    </reaction>
</comment>
<accession>A0ABW6XQ29</accession>
<feature type="region of interest" description="ACP-binding" evidence="9">
    <location>
        <begin position="260"/>
        <end position="264"/>
    </location>
</feature>
<comment type="similarity">
    <text evidence="1 9">Belongs to the thiolase-like superfamily. FabH family.</text>
</comment>
<dbReference type="HAMAP" id="MF_01815">
    <property type="entry name" value="FabH"/>
    <property type="match status" value="1"/>
</dbReference>
<feature type="active site" evidence="9">
    <location>
        <position position="112"/>
    </location>
</feature>
<comment type="caution">
    <text evidence="12">The sequence shown here is derived from an EMBL/GenBank/DDBJ whole genome shotgun (WGS) entry which is preliminary data.</text>
</comment>
<evidence type="ECO:0000256" key="6">
    <source>
        <dbReference type="ARBA" id="ARBA00023098"/>
    </source>
</evidence>
<evidence type="ECO:0000256" key="5">
    <source>
        <dbReference type="ARBA" id="ARBA00022832"/>
    </source>
</evidence>
<comment type="function">
    <text evidence="9">Catalyzes the condensation reaction of fatty acid synthesis by the addition to an acyl acceptor of two carbons from malonyl-ACP. Catalyzes the first condensation reaction which initiates fatty acid synthesis and may therefore play a role in governing the total rate of fatty acid production. Possesses both acetoacetyl-ACP synthase and acetyl transacylase activities. Its substrate specificity determines the biosynthesis of branched-chain and/or straight-chain of fatty acids.</text>
</comment>
<keyword evidence="4 9" id="KW-0808">Transferase</keyword>